<dbReference type="Proteomes" id="UP000254079">
    <property type="component" value="Unassembled WGS sequence"/>
</dbReference>
<evidence type="ECO:0000313" key="2">
    <source>
        <dbReference type="EMBL" id="STI85184.1"/>
    </source>
</evidence>
<reference evidence="2 3" key="1">
    <citation type="submission" date="2018-06" db="EMBL/GenBank/DDBJ databases">
        <authorList>
            <consortium name="Pathogen Informatics"/>
            <person name="Doyle S."/>
        </authorList>
    </citation>
    <scope>NUCLEOTIDE SEQUENCE [LARGE SCALE GENOMIC DNA]</scope>
    <source>
        <strain evidence="2 3">NCTC8622</strain>
    </source>
</reference>
<proteinExistence type="predicted"/>
<sequence length="53" mass="6242">MSTEPLYIDLLITDGDFTLDSGNEPRRCDNRDRHHPGHYSQHSGKRYHHPPDR</sequence>
<name>A0A376U6H6_ECOLX</name>
<dbReference type="AlphaFoldDB" id="A0A376U6H6"/>
<evidence type="ECO:0000313" key="3">
    <source>
        <dbReference type="Proteomes" id="UP000254079"/>
    </source>
</evidence>
<feature type="region of interest" description="Disordered" evidence="1">
    <location>
        <begin position="16"/>
        <end position="53"/>
    </location>
</feature>
<dbReference type="EMBL" id="UGCP01000002">
    <property type="protein sequence ID" value="STI85184.1"/>
    <property type="molecule type" value="Genomic_DNA"/>
</dbReference>
<protein>
    <submittedName>
        <fullName evidence="2">Uncharacterized protein</fullName>
    </submittedName>
</protein>
<accession>A0A376U6H6</accession>
<feature type="compositionally biased region" description="Basic and acidic residues" evidence="1">
    <location>
        <begin position="23"/>
        <end position="32"/>
    </location>
</feature>
<gene>
    <name evidence="2" type="ORF">NCTC8622_04262</name>
</gene>
<evidence type="ECO:0000256" key="1">
    <source>
        <dbReference type="SAM" id="MobiDB-lite"/>
    </source>
</evidence>
<feature type="compositionally biased region" description="Basic residues" evidence="1">
    <location>
        <begin position="33"/>
        <end position="53"/>
    </location>
</feature>
<organism evidence="2 3">
    <name type="scientific">Escherichia coli</name>
    <dbReference type="NCBI Taxonomy" id="562"/>
    <lineage>
        <taxon>Bacteria</taxon>
        <taxon>Pseudomonadati</taxon>
        <taxon>Pseudomonadota</taxon>
        <taxon>Gammaproteobacteria</taxon>
        <taxon>Enterobacterales</taxon>
        <taxon>Enterobacteriaceae</taxon>
        <taxon>Escherichia</taxon>
    </lineage>
</organism>